<evidence type="ECO:0000313" key="3">
    <source>
        <dbReference type="Proteomes" id="UP000198403"/>
    </source>
</evidence>
<keyword evidence="3" id="KW-1185">Reference proteome</keyword>
<dbReference type="OrthoDB" id="9794725at2"/>
<gene>
    <name evidence="2" type="ORF">SAMN06272737_10374</name>
</gene>
<dbReference type="PANTHER" id="PTHR30383">
    <property type="entry name" value="THIOESTERASE 1/PROTEASE 1/LYSOPHOSPHOLIPASE L1"/>
    <property type="match status" value="1"/>
</dbReference>
<dbReference type="SUPFAM" id="SSF52266">
    <property type="entry name" value="SGNH hydrolase"/>
    <property type="match status" value="1"/>
</dbReference>
<dbReference type="Pfam" id="PF13472">
    <property type="entry name" value="Lipase_GDSL_2"/>
    <property type="match status" value="1"/>
</dbReference>
<reference evidence="2 3" key="1">
    <citation type="submission" date="2017-06" db="EMBL/GenBank/DDBJ databases">
        <authorList>
            <person name="Kim H.J."/>
            <person name="Triplett B.A."/>
        </authorList>
    </citation>
    <scope>NUCLEOTIDE SEQUENCE [LARGE SCALE GENOMIC DNA]</scope>
    <source>
        <strain evidence="2 3">DSM 44272</strain>
    </source>
</reference>
<dbReference type="RefSeq" id="WP_089335224.1">
    <property type="nucleotide sequence ID" value="NZ_FZNO01000003.1"/>
</dbReference>
<sequence length="477" mass="49168">MAWYLSPSGWPQWADDGGLFAQRLTANGWQLIDASQVQAAIDAYNAATPAPVPADFVTVDELDDPTSPASLALRAASVLAVAEDLGDPGTDLGAIAKSFVPVTRGVRVAIHGESHAVGTSTNSPRALSPTEPLSWAHWLSGARFQYVWNGGVGTTSTAQHLTTLGTVLAADPDVVVYLAGTYDMNPTNGVPFTTYQANVKELVSRVRAAGALPVLGTVLPAAPNGTGAKGNTDAANAWLRTWCANVGVPLLETFTNLVDPATGLIQAALRDASGVHANAAGNKVLGQALADLLAPRLPLWTPPMAGYQTSESKNLVPNALFLTDGDANGKADSTSWTANATASLVAATAPALGNWQRMVSTDDAQAFFAMNLPATGTSTWQPGDRIAFCGRFLHEQGTSTKTLSIQLNFTGGTPNSVRPVAALSAGGTGVFYVEETIPAGTTAMSVNVIHNAGTLGTGLASQVGQLTVLDLTKLGAA</sequence>
<dbReference type="GO" id="GO:0004622">
    <property type="term" value="F:phosphatidylcholine lysophospholipase activity"/>
    <property type="evidence" value="ECO:0007669"/>
    <property type="project" value="TreeGrafter"/>
</dbReference>
<proteinExistence type="predicted"/>
<dbReference type="AlphaFoldDB" id="A0A238VHJ3"/>
<dbReference type="InterPro" id="IPR013830">
    <property type="entry name" value="SGNH_hydro"/>
</dbReference>
<dbReference type="Gene3D" id="3.40.50.1110">
    <property type="entry name" value="SGNH hydrolase"/>
    <property type="match status" value="1"/>
</dbReference>
<accession>A0A238VHJ3</accession>
<dbReference type="PANTHER" id="PTHR30383:SF5">
    <property type="entry name" value="SGNH HYDROLASE-TYPE ESTERASE DOMAIN-CONTAINING PROTEIN"/>
    <property type="match status" value="1"/>
</dbReference>
<dbReference type="InterPro" id="IPR036514">
    <property type="entry name" value="SGNH_hydro_sf"/>
</dbReference>
<name>A0A238VHJ3_9ACTN</name>
<evidence type="ECO:0000313" key="2">
    <source>
        <dbReference type="EMBL" id="SNR32969.1"/>
    </source>
</evidence>
<protein>
    <submittedName>
        <fullName evidence="2">Lysophospholipase L1</fullName>
    </submittedName>
</protein>
<organism evidence="2 3">
    <name type="scientific">Blastococcus mobilis</name>
    <dbReference type="NCBI Taxonomy" id="1938746"/>
    <lineage>
        <taxon>Bacteria</taxon>
        <taxon>Bacillati</taxon>
        <taxon>Actinomycetota</taxon>
        <taxon>Actinomycetes</taxon>
        <taxon>Geodermatophilales</taxon>
        <taxon>Geodermatophilaceae</taxon>
        <taxon>Blastococcus</taxon>
    </lineage>
</organism>
<feature type="domain" description="SGNH hydrolase-type esterase" evidence="1">
    <location>
        <begin position="133"/>
        <end position="283"/>
    </location>
</feature>
<dbReference type="Proteomes" id="UP000198403">
    <property type="component" value="Unassembled WGS sequence"/>
</dbReference>
<dbReference type="EMBL" id="FZNO01000003">
    <property type="protein sequence ID" value="SNR32969.1"/>
    <property type="molecule type" value="Genomic_DNA"/>
</dbReference>
<evidence type="ECO:0000259" key="1">
    <source>
        <dbReference type="Pfam" id="PF13472"/>
    </source>
</evidence>
<dbReference type="InterPro" id="IPR051532">
    <property type="entry name" value="Ester_Hydrolysis_Enzymes"/>
</dbReference>